<dbReference type="RefSeq" id="WP_015818516.1">
    <property type="nucleotide sequence ID" value="NC_012997.1"/>
</dbReference>
<reference evidence="2 3" key="1">
    <citation type="journal article" date="2009" name="PLoS ONE">
        <title>The complete genome of Teredinibacter turnerae T7901: an intracellular endosymbiont of marine wood-boring bivalves (shipworms).</title>
        <authorList>
            <person name="Yang J.C."/>
            <person name="Madupu R."/>
            <person name="Durkin A.S."/>
            <person name="Ekborg N.A."/>
            <person name="Pedamallu C.S."/>
            <person name="Hostetler J.B."/>
            <person name="Radune D."/>
            <person name="Toms B.S."/>
            <person name="Henrissat B."/>
            <person name="Coutinho P.M."/>
            <person name="Schwarz S."/>
            <person name="Field L."/>
            <person name="Trindade-Silva A.E."/>
            <person name="Soares C.A.G."/>
            <person name="Elshahawi S."/>
            <person name="Hanora A."/>
            <person name="Schmidt E.W."/>
            <person name="Haygood M.G."/>
            <person name="Posfai J."/>
            <person name="Benner J."/>
            <person name="Madinger C."/>
            <person name="Nove J."/>
            <person name="Anton B."/>
            <person name="Chaudhary K."/>
            <person name="Foster J."/>
            <person name="Holman A."/>
            <person name="Kumar S."/>
            <person name="Lessard P.A."/>
            <person name="Luyten Y.A."/>
            <person name="Slatko B."/>
            <person name="Wood N."/>
            <person name="Wu B."/>
            <person name="Teplitski M."/>
            <person name="Mougous J.D."/>
            <person name="Ward N."/>
            <person name="Eisen J.A."/>
            <person name="Badger J.H."/>
            <person name="Distel D.L."/>
        </authorList>
    </citation>
    <scope>NUCLEOTIDE SEQUENCE [LARGE SCALE GENOMIC DNA]</scope>
    <source>
        <strain evidence="3">ATCC 39867 / T7901</strain>
    </source>
</reference>
<evidence type="ECO:0008006" key="4">
    <source>
        <dbReference type="Google" id="ProtNLM"/>
    </source>
</evidence>
<sequence length="385" mass="43043">MQEKKSTLAALSSAAMMLSGLAQPALANPPDQKTQIAYRFTNYSEGEMDAKDVAEGSLERYQIQVHQLSVKTPVSEDTEISLSVVNETMSGASPWYVVPNAEGEAVQVMSGATIDEARNELGMDFRSYNASSETTLSLSVSAENDYESLAFGYSGQWRTLQQRGTLSWGISGSRDFINATDADIYAGRPVEEIKNRLRGYLGYSIVMTRNRLFGMNIGVTSLDGYLSDAYKLAWVDNEIVRDNRPDVQNQVGGSLMLRQFFPEAQAALHTDIKLYQNDWEVTSESLDLAWYQNLGSKWQLVPSLRYYHQSAATFYEPFYENRRADGFYSSDYRLSEFSAVSARFKVIRQWNTVSVNLQYENYSASGDHPALLSYSAISLGVGTSF</sequence>
<name>C5BNC2_TERTT</name>
<evidence type="ECO:0000256" key="1">
    <source>
        <dbReference type="SAM" id="SignalP"/>
    </source>
</evidence>
<evidence type="ECO:0000313" key="3">
    <source>
        <dbReference type="Proteomes" id="UP000009080"/>
    </source>
</evidence>
<dbReference type="AlphaFoldDB" id="C5BNC2"/>
<dbReference type="HOGENOM" id="CLU_058588_0_0_6"/>
<feature type="signal peptide" evidence="1">
    <location>
        <begin position="1"/>
        <end position="27"/>
    </location>
</feature>
<dbReference type="KEGG" id="ttu:TERTU_2909"/>
<dbReference type="eggNOG" id="COG2831">
    <property type="taxonomic scope" value="Bacteria"/>
</dbReference>
<gene>
    <name evidence="2" type="ordered locus">TERTU_2909</name>
</gene>
<evidence type="ECO:0000313" key="2">
    <source>
        <dbReference type="EMBL" id="ACR12404.1"/>
    </source>
</evidence>
<dbReference type="InterPro" id="IPR021953">
    <property type="entry name" value="DUF3570"/>
</dbReference>
<dbReference type="Proteomes" id="UP000009080">
    <property type="component" value="Chromosome"/>
</dbReference>
<accession>C5BNC2</accession>
<dbReference type="EMBL" id="CP001614">
    <property type="protein sequence ID" value="ACR12404.1"/>
    <property type="molecule type" value="Genomic_DNA"/>
</dbReference>
<dbReference type="OrthoDB" id="5450709at2"/>
<protein>
    <recommendedName>
        <fullName evidence="4">DUF3570 domain-containing protein</fullName>
    </recommendedName>
</protein>
<keyword evidence="1" id="KW-0732">Signal</keyword>
<dbReference type="GeneID" id="58410326"/>
<proteinExistence type="predicted"/>
<feature type="chain" id="PRO_5002946517" description="DUF3570 domain-containing protein" evidence="1">
    <location>
        <begin position="28"/>
        <end position="385"/>
    </location>
</feature>
<dbReference type="Pfam" id="PF12094">
    <property type="entry name" value="DUF3570"/>
    <property type="match status" value="1"/>
</dbReference>
<keyword evidence="3" id="KW-1185">Reference proteome</keyword>
<dbReference type="STRING" id="377629.TERTU_2909"/>
<organism evidence="2 3">
    <name type="scientific">Teredinibacter turnerae (strain ATCC 39867 / T7901)</name>
    <dbReference type="NCBI Taxonomy" id="377629"/>
    <lineage>
        <taxon>Bacteria</taxon>
        <taxon>Pseudomonadati</taxon>
        <taxon>Pseudomonadota</taxon>
        <taxon>Gammaproteobacteria</taxon>
        <taxon>Cellvibrionales</taxon>
        <taxon>Cellvibrionaceae</taxon>
        <taxon>Teredinibacter</taxon>
    </lineage>
</organism>